<feature type="domain" description="Rhamnogalacturonan I lyase beta-sheet" evidence="2">
    <location>
        <begin position="41"/>
        <end position="122"/>
    </location>
</feature>
<dbReference type="SUPFAM" id="SSF69318">
    <property type="entry name" value="Integrin alpha N-terminal domain"/>
    <property type="match status" value="1"/>
</dbReference>
<dbReference type="InterPro" id="IPR028994">
    <property type="entry name" value="Integrin_alpha_N"/>
</dbReference>
<dbReference type="InterPro" id="IPR041624">
    <property type="entry name" value="RGI_lyase"/>
</dbReference>
<dbReference type="CDD" id="cd10318">
    <property type="entry name" value="RGL11"/>
    <property type="match status" value="1"/>
</dbReference>
<gene>
    <name evidence="4" type="ORF">EDD40_1320</name>
</gene>
<evidence type="ECO:0000259" key="2">
    <source>
        <dbReference type="Pfam" id="PF18370"/>
    </source>
</evidence>
<dbReference type="AlphaFoldDB" id="A0A3N1H0R5"/>
<keyword evidence="5" id="KW-1185">Reference proteome</keyword>
<dbReference type="GO" id="GO:0005975">
    <property type="term" value="P:carbohydrate metabolic process"/>
    <property type="evidence" value="ECO:0007669"/>
    <property type="project" value="UniProtKB-ARBA"/>
</dbReference>
<dbReference type="InterPro" id="IPR013783">
    <property type="entry name" value="Ig-like_fold"/>
</dbReference>
<evidence type="ECO:0000256" key="1">
    <source>
        <dbReference type="SAM" id="SignalP"/>
    </source>
</evidence>
<dbReference type="RefSeq" id="WP_246037482.1">
    <property type="nucleotide sequence ID" value="NZ_RJKM01000001.1"/>
</dbReference>
<feature type="domain" description="Rhamnogalacturonan lyase family 11 C-terminal" evidence="3">
    <location>
        <begin position="142"/>
        <end position="623"/>
    </location>
</feature>
<evidence type="ECO:0000259" key="3">
    <source>
        <dbReference type="Pfam" id="PF21348"/>
    </source>
</evidence>
<reference evidence="4 5" key="1">
    <citation type="submission" date="2018-11" db="EMBL/GenBank/DDBJ databases">
        <title>Sequencing the genomes of 1000 actinobacteria strains.</title>
        <authorList>
            <person name="Klenk H.-P."/>
        </authorList>
    </citation>
    <scope>NUCLEOTIDE SEQUENCE [LARGE SCALE GENOMIC DNA]</scope>
    <source>
        <strain evidence="4 5">DSM 44231</strain>
    </source>
</reference>
<dbReference type="Pfam" id="PF18370">
    <property type="entry name" value="RGI_lyase"/>
    <property type="match status" value="1"/>
</dbReference>
<dbReference type="InterPro" id="IPR049366">
    <property type="entry name" value="RGL11_C"/>
</dbReference>
<sequence>MRAKTIGRGLAAAVLVAASVSTSAAVTAPAATSAPGAGTQQGERLNRGVVSVHTGTGNYISWRVLASDAPGTAYNLYRDGVKVNAAPISGSSNHVDQGAPANADYVVRPVVGGVEQVSAAAADPSLRFTATTDDVGIAASTRDVPLQIPAGGRTPSGENYTYTANDASVGDLDGDGQYEIVLKWDPTNAKDNSQSGYTGNVFVDAYRLDGTRLWRVDLGRNIRAGAHYTQFQVFDYDGDGRAEVVMKTADGTRSGTGQVIGDSGADHRNSSGYVLAGPEFLTVFRGSDGAVLATADYVPPRGTVSSWGDSYGNRVDRFLAGTAYVDGSRPSIIMARGYYTRSVISAWDWRNGQLTRRWTFDSNSSTNGSAWAGQGNHNLSVADVDADGRDEIIYGAMTVDDNGAGLYTTRLGHGDALHVSDFVPGRAGLEVFDIHESGGTGFELHDARTGAIIFSKPNNTGAEGPGRGVAADIYAGNAGAEFWATGGGAPSNLLNASGNSVGRIPSSANFVIWWDGDAQRELLDGTHIDKYGTSGDTRLLTGSGVASNNGTKSTPALSADILGDWREEVIWRTSDNTKLRIYATTDTTSISRPSLMQDRQYRVAVAWQNTAYNQPPHPSFRIG</sequence>
<feature type="signal peptide" evidence="1">
    <location>
        <begin position="1"/>
        <end position="24"/>
    </location>
</feature>
<dbReference type="Proteomes" id="UP000268727">
    <property type="component" value="Unassembled WGS sequence"/>
</dbReference>
<dbReference type="Pfam" id="PF21348">
    <property type="entry name" value="RGL11_C"/>
    <property type="match status" value="1"/>
</dbReference>
<feature type="chain" id="PRO_5039670885" description="Rhamnogalacturonan I lyase beta-sheet domain-containing protein" evidence="1">
    <location>
        <begin position="25"/>
        <end position="623"/>
    </location>
</feature>
<protein>
    <recommendedName>
        <fullName evidence="6">Rhamnogalacturonan I lyase beta-sheet domain-containing protein</fullName>
    </recommendedName>
</protein>
<evidence type="ECO:0000313" key="5">
    <source>
        <dbReference type="Proteomes" id="UP000268727"/>
    </source>
</evidence>
<comment type="caution">
    <text evidence="4">The sequence shown here is derived from an EMBL/GenBank/DDBJ whole genome shotgun (WGS) entry which is preliminary data.</text>
</comment>
<organism evidence="4 5">
    <name type="scientific">Saccharothrix texasensis</name>
    <dbReference type="NCBI Taxonomy" id="103734"/>
    <lineage>
        <taxon>Bacteria</taxon>
        <taxon>Bacillati</taxon>
        <taxon>Actinomycetota</taxon>
        <taxon>Actinomycetes</taxon>
        <taxon>Pseudonocardiales</taxon>
        <taxon>Pseudonocardiaceae</taxon>
        <taxon>Saccharothrix</taxon>
    </lineage>
</organism>
<dbReference type="Gene3D" id="2.60.40.10">
    <property type="entry name" value="Immunoglobulins"/>
    <property type="match status" value="1"/>
</dbReference>
<dbReference type="InterPro" id="IPR034641">
    <property type="entry name" value="RGL11"/>
</dbReference>
<accession>A0A3N1H0R5</accession>
<dbReference type="EMBL" id="RJKM01000001">
    <property type="protein sequence ID" value="ROP36059.1"/>
    <property type="molecule type" value="Genomic_DNA"/>
</dbReference>
<evidence type="ECO:0000313" key="4">
    <source>
        <dbReference type="EMBL" id="ROP36059.1"/>
    </source>
</evidence>
<keyword evidence="1" id="KW-0732">Signal</keyword>
<dbReference type="PANTHER" id="PTHR43118">
    <property type="entry name" value="RHAMNOGALACTURONAN LYASE (EUROFUNG)"/>
    <property type="match status" value="1"/>
</dbReference>
<dbReference type="PANTHER" id="PTHR43118:SF1">
    <property type="entry name" value="RHAMNOGALACTURONAN LYASE (EUROFUNG)"/>
    <property type="match status" value="1"/>
</dbReference>
<evidence type="ECO:0008006" key="6">
    <source>
        <dbReference type="Google" id="ProtNLM"/>
    </source>
</evidence>
<name>A0A3N1H0R5_9PSEU</name>
<proteinExistence type="predicted"/>